<dbReference type="HOGENOM" id="CLU_010693_2_0_1"/>
<name>D8Q6W3_SCHCM</name>
<feature type="compositionally biased region" description="Low complexity" evidence="1">
    <location>
        <begin position="867"/>
        <end position="880"/>
    </location>
</feature>
<gene>
    <name evidence="2" type="ORF">SCHCODRAFT_109540</name>
</gene>
<evidence type="ECO:0000313" key="2">
    <source>
        <dbReference type="EMBL" id="EFI96312.1"/>
    </source>
</evidence>
<dbReference type="OMA" id="EANYAVH"/>
<proteinExistence type="predicted"/>
<sequence>MFPSDIEDILMGARERFNPKTAPALLSSILHIFFRERSQPLDPDYVSEAACAALLTRQSGLYALIERAVTDGDGHILWDCDVLAFRDVELRTRRPLGQQEEGAEIVLKELLERHRTFLSAFANAPQPSEPWKPPPSHRASRHFDFISSLKLPIATSERPSLLLHDLGKDLDPDTADNLRNIFSGENVLFHNAFGTGKTRLIFEGLCKRWGFYIPCALDRDRVGSHDLPAFLRMDTMFTSMLQRYGPWTEIQVAQNRSIVQSLFSRVLLSRMIVFRAFLDVLEDKTSTEGPSRWLLLQARMLSLDPKDLFDRVTTVLSNFITNYIIDMTADLLLDIKARLGRSATPLFCVMDKCECADDMFRGAFGPDSTLLRELARSSDRYEGMVLILSGSNITLEPFKNSRQPRYSVYTRTKALCSPDAQRNYIERYLPPTLAQSETGKELIERLWRWLRGRYVVFLVASAAADYAASYGFTASYIIYPPHVSKAKLRTLKGTSRDVVRFFRDASHGLLPGDWQISLAARSAIFKVVLTGEDQVRFTDACALPLVEHGVARFVDSAGKEALVHEPRVLLRLMDLLFADPDDEQGFQPDELLGLLREAPIHSTFHLECVVILMHALSGRAHRLSELFDFPGIEPPWATQKVRLVRLVNVGPARHPRAIMCQSTLSTMHRGEYWATDSTQWLSREASTPFCLSSGFSNADLLFVLRLEDGRCFHVALAALFKNEHVDAPAKAIQAKLAQLAPQKLFKLGRTRSASGLRLPALARQVEEAGDPPLLRVVATYPHEMDINDIKRDGISQPIAAIRTTYLREYAQKIDMKDLLRRLQDVMTVPPPAPATRTRKRTRAAAAVPTDISKRPRTRSMTRGMEEAAAPRAQARAATTNRRTHTGSASQAPALPLPSTRASAPGSPHRRR</sequence>
<dbReference type="VEuPathDB" id="FungiDB:SCHCODRAFT_02749679"/>
<organism evidence="3">
    <name type="scientific">Schizophyllum commune (strain H4-8 / FGSC 9210)</name>
    <name type="common">Split gill fungus</name>
    <dbReference type="NCBI Taxonomy" id="578458"/>
    <lineage>
        <taxon>Eukaryota</taxon>
        <taxon>Fungi</taxon>
        <taxon>Dikarya</taxon>
        <taxon>Basidiomycota</taxon>
        <taxon>Agaricomycotina</taxon>
        <taxon>Agaricomycetes</taxon>
        <taxon>Agaricomycetidae</taxon>
        <taxon>Agaricales</taxon>
        <taxon>Schizophyllaceae</taxon>
        <taxon>Schizophyllum</taxon>
    </lineage>
</organism>
<dbReference type="eggNOG" id="ENOG502SYB6">
    <property type="taxonomic scope" value="Eukaryota"/>
</dbReference>
<dbReference type="Proteomes" id="UP000007431">
    <property type="component" value="Unassembled WGS sequence"/>
</dbReference>
<evidence type="ECO:0000256" key="1">
    <source>
        <dbReference type="SAM" id="MobiDB-lite"/>
    </source>
</evidence>
<accession>D8Q6W3</accession>
<dbReference type="EMBL" id="GL377307">
    <property type="protein sequence ID" value="EFI96312.1"/>
    <property type="molecule type" value="Genomic_DNA"/>
</dbReference>
<protein>
    <submittedName>
        <fullName evidence="2">Uncharacterized protein</fullName>
    </submittedName>
</protein>
<dbReference type="AlphaFoldDB" id="D8Q6W3"/>
<reference evidence="2 3" key="1">
    <citation type="journal article" date="2010" name="Nat. Biotechnol.">
        <title>Genome sequence of the model mushroom Schizophyllum commune.</title>
        <authorList>
            <person name="Ohm R.A."/>
            <person name="de Jong J.F."/>
            <person name="Lugones L.G."/>
            <person name="Aerts A."/>
            <person name="Kothe E."/>
            <person name="Stajich J.E."/>
            <person name="de Vries R.P."/>
            <person name="Record E."/>
            <person name="Levasseur A."/>
            <person name="Baker S.E."/>
            <person name="Bartholomew K.A."/>
            <person name="Coutinho P.M."/>
            <person name="Erdmann S."/>
            <person name="Fowler T.J."/>
            <person name="Gathman A.C."/>
            <person name="Lombard V."/>
            <person name="Henrissat B."/>
            <person name="Knabe N."/>
            <person name="Kuees U."/>
            <person name="Lilly W.W."/>
            <person name="Lindquist E."/>
            <person name="Lucas S."/>
            <person name="Magnuson J.K."/>
            <person name="Piumi F."/>
            <person name="Raudaskoski M."/>
            <person name="Salamov A."/>
            <person name="Schmutz J."/>
            <person name="Schwarze F.W.M.R."/>
            <person name="vanKuyk P.A."/>
            <person name="Horton J.S."/>
            <person name="Grigoriev I.V."/>
            <person name="Woesten H.A.B."/>
        </authorList>
    </citation>
    <scope>NUCLEOTIDE SEQUENCE [LARGE SCALE GENOMIC DNA]</scope>
    <source>
        <strain evidence="3">H4-8 / FGSC 9210</strain>
    </source>
</reference>
<feature type="region of interest" description="Disordered" evidence="1">
    <location>
        <begin position="827"/>
        <end position="911"/>
    </location>
</feature>
<dbReference type="InParanoid" id="D8Q6W3"/>
<feature type="non-terminal residue" evidence="2">
    <location>
        <position position="911"/>
    </location>
</feature>
<keyword evidence="3" id="KW-1185">Reference proteome</keyword>
<evidence type="ECO:0000313" key="3">
    <source>
        <dbReference type="Proteomes" id="UP000007431"/>
    </source>
</evidence>